<name>A0A444VWZ7_9FLAO</name>
<reference evidence="1 2" key="1">
    <citation type="submission" date="2014-12" db="EMBL/GenBank/DDBJ databases">
        <title>Genome sequence of Flavobacterium anhuiense RCM74.</title>
        <authorList>
            <person name="Kim J.F."/>
            <person name="Song J.Y."/>
            <person name="Kwak M.-J."/>
            <person name="Lee S.-W."/>
        </authorList>
    </citation>
    <scope>NUCLEOTIDE SEQUENCE [LARGE SCALE GENOMIC DNA]</scope>
    <source>
        <strain evidence="1 2">RCM74</strain>
    </source>
</reference>
<evidence type="ECO:0000313" key="2">
    <source>
        <dbReference type="Proteomes" id="UP000290433"/>
    </source>
</evidence>
<gene>
    <name evidence="1" type="ORF">NU08_2961</name>
</gene>
<dbReference type="OrthoDB" id="1363248at2"/>
<dbReference type="RefSeq" id="WP_129747845.1">
    <property type="nucleotide sequence ID" value="NZ_JUIV01000011.1"/>
</dbReference>
<dbReference type="AlphaFoldDB" id="A0A444VWZ7"/>
<comment type="caution">
    <text evidence="1">The sequence shown here is derived from an EMBL/GenBank/DDBJ whole genome shotgun (WGS) entry which is preliminary data.</text>
</comment>
<sequence length="104" mass="12161">MAIIRKNPLFEIYFEDGHLIINNADYKKDNRAIDIENIQSLELIRNLSFLNKIIEVTFGLNFPAKSCELRINMENGFKDIILTDCDINQVETLIYEINQIINKI</sequence>
<accession>A0A444VWZ7</accession>
<evidence type="ECO:0000313" key="1">
    <source>
        <dbReference type="EMBL" id="RYJ38058.1"/>
    </source>
</evidence>
<proteinExistence type="predicted"/>
<dbReference type="EMBL" id="JUIV01000011">
    <property type="protein sequence ID" value="RYJ38058.1"/>
    <property type="molecule type" value="Genomic_DNA"/>
</dbReference>
<organism evidence="1 2">
    <name type="scientific">Flavobacterium anhuiense</name>
    <dbReference type="NCBI Taxonomy" id="459526"/>
    <lineage>
        <taxon>Bacteria</taxon>
        <taxon>Pseudomonadati</taxon>
        <taxon>Bacteroidota</taxon>
        <taxon>Flavobacteriia</taxon>
        <taxon>Flavobacteriales</taxon>
        <taxon>Flavobacteriaceae</taxon>
        <taxon>Flavobacterium</taxon>
    </lineage>
</organism>
<protein>
    <submittedName>
        <fullName evidence="1">Uncharacterized protein</fullName>
    </submittedName>
</protein>
<dbReference type="Proteomes" id="UP000290433">
    <property type="component" value="Unassembled WGS sequence"/>
</dbReference>